<organism evidence="2 3">
    <name type="scientific">Petrolisthes manimaculis</name>
    <dbReference type="NCBI Taxonomy" id="1843537"/>
    <lineage>
        <taxon>Eukaryota</taxon>
        <taxon>Metazoa</taxon>
        <taxon>Ecdysozoa</taxon>
        <taxon>Arthropoda</taxon>
        <taxon>Crustacea</taxon>
        <taxon>Multicrustacea</taxon>
        <taxon>Malacostraca</taxon>
        <taxon>Eumalacostraca</taxon>
        <taxon>Eucarida</taxon>
        <taxon>Decapoda</taxon>
        <taxon>Pleocyemata</taxon>
        <taxon>Anomura</taxon>
        <taxon>Galatheoidea</taxon>
        <taxon>Porcellanidae</taxon>
        <taxon>Petrolisthes</taxon>
    </lineage>
</organism>
<feature type="compositionally biased region" description="Acidic residues" evidence="1">
    <location>
        <begin position="31"/>
        <end position="41"/>
    </location>
</feature>
<dbReference type="Proteomes" id="UP001292094">
    <property type="component" value="Unassembled WGS sequence"/>
</dbReference>
<accession>A0AAE1U0A7</accession>
<dbReference type="AlphaFoldDB" id="A0AAE1U0A7"/>
<dbReference type="EMBL" id="JAWZYT010002521">
    <property type="protein sequence ID" value="KAK4303846.1"/>
    <property type="molecule type" value="Genomic_DNA"/>
</dbReference>
<keyword evidence="3" id="KW-1185">Reference proteome</keyword>
<reference evidence="2" key="1">
    <citation type="submission" date="2023-11" db="EMBL/GenBank/DDBJ databases">
        <title>Genome assemblies of two species of porcelain crab, Petrolisthes cinctipes and Petrolisthes manimaculis (Anomura: Porcellanidae).</title>
        <authorList>
            <person name="Angst P."/>
        </authorList>
    </citation>
    <scope>NUCLEOTIDE SEQUENCE</scope>
    <source>
        <strain evidence="2">PB745_02</strain>
        <tissue evidence="2">Gill</tissue>
    </source>
</reference>
<evidence type="ECO:0000313" key="2">
    <source>
        <dbReference type="EMBL" id="KAK4303846.1"/>
    </source>
</evidence>
<feature type="region of interest" description="Disordered" evidence="1">
    <location>
        <begin position="23"/>
        <end position="43"/>
    </location>
</feature>
<protein>
    <submittedName>
        <fullName evidence="2">Uncharacterized protein</fullName>
    </submittedName>
</protein>
<comment type="caution">
    <text evidence="2">The sequence shown here is derived from an EMBL/GenBank/DDBJ whole genome shotgun (WGS) entry which is preliminary data.</text>
</comment>
<evidence type="ECO:0000313" key="3">
    <source>
        <dbReference type="Proteomes" id="UP001292094"/>
    </source>
</evidence>
<sequence length="141" mass="15979">MLLLIHLTFNDRTSLSEPRVCKCGGGTTRPEEEEEEEEEEENWMRTDIELDVPVLAPRLRIGPRGPIKLKAPDSIHLGNLVLISRPKNEAWCVPEVLWVRSRHALLPHRGQHKAVGSGKFYVTLERLACDSDTRVNPLLPS</sequence>
<evidence type="ECO:0000256" key="1">
    <source>
        <dbReference type="SAM" id="MobiDB-lite"/>
    </source>
</evidence>
<proteinExistence type="predicted"/>
<name>A0AAE1U0A7_9EUCA</name>
<gene>
    <name evidence="2" type="ORF">Pmani_024167</name>
</gene>